<evidence type="ECO:0008006" key="3">
    <source>
        <dbReference type="Google" id="ProtNLM"/>
    </source>
</evidence>
<dbReference type="EMBL" id="QHHQ01000012">
    <property type="protein sequence ID" value="RAH96546.1"/>
    <property type="molecule type" value="Genomic_DNA"/>
</dbReference>
<name>A0A8B2NPC9_9HYPH</name>
<accession>A0A8B2NPC9</accession>
<dbReference type="AlphaFoldDB" id="A0A8B2NPC9"/>
<comment type="caution">
    <text evidence="1">The sequence shown here is derived from an EMBL/GenBank/DDBJ whole genome shotgun (WGS) entry which is preliminary data.</text>
</comment>
<evidence type="ECO:0000313" key="2">
    <source>
        <dbReference type="Proteomes" id="UP000249590"/>
    </source>
</evidence>
<dbReference type="Proteomes" id="UP000249590">
    <property type="component" value="Unassembled WGS sequence"/>
</dbReference>
<protein>
    <recommendedName>
        <fullName evidence="3">DUF115 domain-containing protein</fullName>
    </recommendedName>
</protein>
<sequence length="695" mass="73197">MFEAAQIVRVDPGPAAGGGTAVVVASRILVDDARPPLAMHSVARSLEALMPWAESLVAPGEAAEHWLVLSALDAPAPAAALDGLARESAGLRLLVDAGPREGEAPAGSLEEAMLAGAAPLPFVAVRLRELAGLAAGEAPVTPPIACHLAADWIAAGRPVRLLAVDGTGLAGAAALEGAALALRESVGHVPLAVLIRLGALTGETGLAALRARHARLNGDVLAAIAADPAAAAAFRAAGCALLRPVRKVDGPAPWSEEAFVTELGRYGAERAWMGAQITRSRRTFETLRSLRTRETCLIVGNGGSLAEADPALFAEHDVICSNFAFNSPLLARHARILTVTNALVAEQGAAGFNASAIPYKVAPVWLAGVLHEEAGFSFVNATGEAAFFADDPANKISWSSTVSFFNLQLAYALGYRRALLVGFDHAYVQPEESQLGDVLDQTGDDPNHFDALYFKKRRWQAADTAAMEAVYRLAREAYAADRRDVLNLSPSSRLTVFDRHPPDEPLPPLLSESAAFAAPAVGFGAGAGEEDEAALEAREALAASGFACGEARISDTLSSENYSHVVCALTDVRAKRRSWSYIYLKLQSFNGEIYLELRQSDFVPSGFTPWPIPDADTWGPFLRAPLATPERAAHALEHFAGGLGVEDRDAFERLVEAVPGLMRAAFAREDGGGEIWAPGLAALEASRNVETTAAT</sequence>
<gene>
    <name evidence="1" type="ORF">DLJ53_32060</name>
</gene>
<proteinExistence type="predicted"/>
<keyword evidence="2" id="KW-1185">Reference proteome</keyword>
<dbReference type="RefSeq" id="WP_111352415.1">
    <property type="nucleotide sequence ID" value="NZ_QHHQ01000012.1"/>
</dbReference>
<evidence type="ECO:0000313" key="1">
    <source>
        <dbReference type="EMBL" id="RAH96546.1"/>
    </source>
</evidence>
<reference evidence="1 2" key="1">
    <citation type="submission" date="2018-05" db="EMBL/GenBank/DDBJ databases">
        <title>Acuticoccus sediminis sp. nov., isolated from deep-sea sediment of Indian Ocean.</title>
        <authorList>
            <person name="Liu X."/>
            <person name="Lai Q."/>
            <person name="Du Y."/>
            <person name="Sun F."/>
            <person name="Zhang X."/>
            <person name="Wang S."/>
            <person name="Shao Z."/>
        </authorList>
    </citation>
    <scope>NUCLEOTIDE SEQUENCE [LARGE SCALE GENOMIC DNA]</scope>
    <source>
        <strain evidence="1 2">PTG4-2</strain>
    </source>
</reference>
<dbReference type="OrthoDB" id="5148555at2"/>
<organism evidence="1 2">
    <name type="scientific">Acuticoccus sediminis</name>
    <dbReference type="NCBI Taxonomy" id="2184697"/>
    <lineage>
        <taxon>Bacteria</taxon>
        <taxon>Pseudomonadati</taxon>
        <taxon>Pseudomonadota</taxon>
        <taxon>Alphaproteobacteria</taxon>
        <taxon>Hyphomicrobiales</taxon>
        <taxon>Amorphaceae</taxon>
        <taxon>Acuticoccus</taxon>
    </lineage>
</organism>